<dbReference type="PROSITE" id="PS50850">
    <property type="entry name" value="MFS"/>
    <property type="match status" value="1"/>
</dbReference>
<evidence type="ECO:0000256" key="1">
    <source>
        <dbReference type="ARBA" id="ARBA00004141"/>
    </source>
</evidence>
<dbReference type="InterPro" id="IPR036259">
    <property type="entry name" value="MFS_trans_sf"/>
</dbReference>
<evidence type="ECO:0000313" key="4">
    <source>
        <dbReference type="EMBL" id="KAJ7321796.1"/>
    </source>
</evidence>
<feature type="transmembrane region" description="Helical" evidence="2">
    <location>
        <begin position="254"/>
        <end position="274"/>
    </location>
</feature>
<dbReference type="InterPro" id="IPR011701">
    <property type="entry name" value="MFS"/>
</dbReference>
<feature type="transmembrane region" description="Helical" evidence="2">
    <location>
        <begin position="144"/>
        <end position="164"/>
    </location>
</feature>
<protein>
    <recommendedName>
        <fullName evidence="3">Major facilitator superfamily (MFS) profile domain-containing protein</fullName>
    </recommendedName>
</protein>
<feature type="transmembrane region" description="Helical" evidence="2">
    <location>
        <begin position="375"/>
        <end position="399"/>
    </location>
</feature>
<feature type="transmembrane region" description="Helical" evidence="2">
    <location>
        <begin position="20"/>
        <end position="46"/>
    </location>
</feature>
<dbReference type="Pfam" id="PF07690">
    <property type="entry name" value="MFS_1"/>
    <property type="match status" value="1"/>
</dbReference>
<feature type="transmembrane region" description="Helical" evidence="2">
    <location>
        <begin position="346"/>
        <end position="369"/>
    </location>
</feature>
<dbReference type="GO" id="GO:0022857">
    <property type="term" value="F:transmembrane transporter activity"/>
    <property type="evidence" value="ECO:0007669"/>
    <property type="project" value="InterPro"/>
</dbReference>
<feature type="transmembrane region" description="Helical" evidence="2">
    <location>
        <begin position="219"/>
        <end position="242"/>
    </location>
</feature>
<dbReference type="EMBL" id="MU827823">
    <property type="protein sequence ID" value="KAJ7321796.1"/>
    <property type="molecule type" value="Genomic_DNA"/>
</dbReference>
<dbReference type="InterPro" id="IPR050327">
    <property type="entry name" value="Proton-linked_MCT"/>
</dbReference>
<evidence type="ECO:0000256" key="2">
    <source>
        <dbReference type="SAM" id="Phobius"/>
    </source>
</evidence>
<comment type="caution">
    <text evidence="4">The sequence shown here is derived from an EMBL/GenBank/DDBJ whole genome shotgun (WGS) entry which is preliminary data.</text>
</comment>
<feature type="transmembrane region" description="Helical" evidence="2">
    <location>
        <begin position="111"/>
        <end position="132"/>
    </location>
</feature>
<dbReference type="AlphaFoldDB" id="A0A9W9Y9H6"/>
<feature type="transmembrane region" description="Helical" evidence="2">
    <location>
        <begin position="312"/>
        <end position="334"/>
    </location>
</feature>
<keyword evidence="2" id="KW-0472">Membrane</keyword>
<dbReference type="PANTHER" id="PTHR11360:SF251">
    <property type="entry name" value="MAJOR FACILITATOR SUPERFAMILY (MFS) PROFILE DOMAIN-CONTAINING PROTEIN"/>
    <property type="match status" value="1"/>
</dbReference>
<reference evidence="4" key="1">
    <citation type="submission" date="2023-01" db="EMBL/GenBank/DDBJ databases">
        <title>Genome assembly of the deep-sea coral Lophelia pertusa.</title>
        <authorList>
            <person name="Herrera S."/>
            <person name="Cordes E."/>
        </authorList>
    </citation>
    <scope>NUCLEOTIDE SEQUENCE</scope>
    <source>
        <strain evidence="4">USNM1676648</strain>
        <tissue evidence="4">Polyp</tissue>
    </source>
</reference>
<dbReference type="PANTHER" id="PTHR11360">
    <property type="entry name" value="MONOCARBOXYLATE TRANSPORTER"/>
    <property type="match status" value="1"/>
</dbReference>
<keyword evidence="2" id="KW-1133">Transmembrane helix</keyword>
<name>A0A9W9Y9H6_9CNID</name>
<dbReference type="OrthoDB" id="6499973at2759"/>
<dbReference type="Proteomes" id="UP001163046">
    <property type="component" value="Unassembled WGS sequence"/>
</dbReference>
<evidence type="ECO:0000259" key="3">
    <source>
        <dbReference type="PROSITE" id="PS50850"/>
    </source>
</evidence>
<dbReference type="CDD" id="cd17352">
    <property type="entry name" value="MFS_MCT_SLC16"/>
    <property type="match status" value="1"/>
</dbReference>
<dbReference type="GO" id="GO:0016020">
    <property type="term" value="C:membrane"/>
    <property type="evidence" value="ECO:0007669"/>
    <property type="project" value="UniProtKB-SubCell"/>
</dbReference>
<accession>A0A9W9Y9H6</accession>
<feature type="domain" description="Major facilitator superfamily (MFS) profile" evidence="3">
    <location>
        <begin position="183"/>
        <end position="432"/>
    </location>
</feature>
<feature type="transmembrane region" description="Helical" evidence="2">
    <location>
        <begin position="58"/>
        <end position="78"/>
    </location>
</feature>
<keyword evidence="5" id="KW-1185">Reference proteome</keyword>
<dbReference type="InterPro" id="IPR020846">
    <property type="entry name" value="MFS_dom"/>
</dbReference>
<dbReference type="SUPFAM" id="SSF103473">
    <property type="entry name" value="MFS general substrate transporter"/>
    <property type="match status" value="1"/>
</dbReference>
<gene>
    <name evidence="4" type="ORF">OS493_033905</name>
</gene>
<feature type="transmembrane region" description="Helical" evidence="2">
    <location>
        <begin position="176"/>
        <end position="198"/>
    </location>
</feature>
<proteinExistence type="predicted"/>
<feature type="transmembrane region" description="Helical" evidence="2">
    <location>
        <begin position="286"/>
        <end position="306"/>
    </location>
</feature>
<sequence>MSLEQNLSEKPPLDGGYSWIACLVGFFVMFVIGGQLNIAGIIFAALLDEYNTNRGQTAWVTAIASGNVLAFGMISAVLCNRFGFANVIIFGGLTCAVGMISSSFAPNIYTLYLTYGLVWGFGSSLCYCSALFVLPRFFRARIGLANGIVLVGGSVGTLVLSSGIQKFINDIGLTKTFRVLAGIQLVLVISGFIARIFLGQLEFKNIKKNSFDWSIFKNKGYLTFVVSLCVFMPAYLIPYVHLVRLAKDSGVDSIKAAFLVSCIAFGSLTIRPFFGKLLDHPGVSRITTLQLTLLFISVSTALVPISTKYEWLATYAFLFGLLEGCFLISLPLIVQDLVGDRKLAEALGSLYFFISIPKMAGPSIAGWIYDTSNSYDVAFFCAGGIITVSSCILFIVPMFRTNSNSRSSKGREDVHEGFECAKEKIMVKETRL</sequence>
<feature type="transmembrane region" description="Helical" evidence="2">
    <location>
        <begin position="85"/>
        <end position="105"/>
    </location>
</feature>
<dbReference type="Gene3D" id="1.20.1250.20">
    <property type="entry name" value="MFS general substrate transporter like domains"/>
    <property type="match status" value="2"/>
</dbReference>
<keyword evidence="2" id="KW-0812">Transmembrane</keyword>
<comment type="subcellular location">
    <subcellularLocation>
        <location evidence="1">Membrane</location>
        <topology evidence="1">Multi-pass membrane protein</topology>
    </subcellularLocation>
</comment>
<evidence type="ECO:0000313" key="5">
    <source>
        <dbReference type="Proteomes" id="UP001163046"/>
    </source>
</evidence>
<organism evidence="4 5">
    <name type="scientific">Desmophyllum pertusum</name>
    <dbReference type="NCBI Taxonomy" id="174260"/>
    <lineage>
        <taxon>Eukaryota</taxon>
        <taxon>Metazoa</taxon>
        <taxon>Cnidaria</taxon>
        <taxon>Anthozoa</taxon>
        <taxon>Hexacorallia</taxon>
        <taxon>Scleractinia</taxon>
        <taxon>Caryophylliina</taxon>
        <taxon>Caryophylliidae</taxon>
        <taxon>Desmophyllum</taxon>
    </lineage>
</organism>